<feature type="transmembrane region" description="Helical" evidence="1">
    <location>
        <begin position="69"/>
        <end position="91"/>
    </location>
</feature>
<dbReference type="InParanoid" id="K4CSR7"/>
<dbReference type="Gramene" id="Solyc09g037140.1.1">
    <property type="protein sequence ID" value="Solyc09g037140.1.1"/>
    <property type="gene ID" value="Solyc09g037140.1"/>
</dbReference>
<reference evidence="2" key="2">
    <citation type="submission" date="2013-04" db="UniProtKB">
        <authorList>
            <consortium name="EnsemblPlants"/>
        </authorList>
    </citation>
    <scope>IDENTIFICATION</scope>
    <source>
        <strain evidence="2">cv. Heinz 1706</strain>
    </source>
</reference>
<proteinExistence type="predicted"/>
<dbReference type="HOGENOM" id="CLU_2417470_0_0_1"/>
<keyword evidence="1" id="KW-0472">Membrane</keyword>
<dbReference type="PaxDb" id="4081-Solyc09g037140.1.1"/>
<evidence type="ECO:0000256" key="1">
    <source>
        <dbReference type="SAM" id="Phobius"/>
    </source>
</evidence>
<keyword evidence="3" id="KW-1185">Reference proteome</keyword>
<dbReference type="Proteomes" id="UP000004994">
    <property type="component" value="Chromosome 9"/>
</dbReference>
<sequence length="92" mass="10037">MIKILRQNIVTNSLTTIISNDVVVVCSPSLVEPIPIHGSTFTSTYVDRSSIREPDPQSPESRFTGQHPIFGFSSLDLTLVSLFGLATSAIFQ</sequence>
<dbReference type="AlphaFoldDB" id="K4CSR7"/>
<name>K4CSR7_SOLLC</name>
<keyword evidence="1" id="KW-1133">Transmembrane helix</keyword>
<organism evidence="2">
    <name type="scientific">Solanum lycopersicum</name>
    <name type="common">Tomato</name>
    <name type="synonym">Lycopersicon esculentum</name>
    <dbReference type="NCBI Taxonomy" id="4081"/>
    <lineage>
        <taxon>Eukaryota</taxon>
        <taxon>Viridiplantae</taxon>
        <taxon>Streptophyta</taxon>
        <taxon>Embryophyta</taxon>
        <taxon>Tracheophyta</taxon>
        <taxon>Spermatophyta</taxon>
        <taxon>Magnoliopsida</taxon>
        <taxon>eudicotyledons</taxon>
        <taxon>Gunneridae</taxon>
        <taxon>Pentapetalae</taxon>
        <taxon>asterids</taxon>
        <taxon>lamiids</taxon>
        <taxon>Solanales</taxon>
        <taxon>Solanaceae</taxon>
        <taxon>Solanoideae</taxon>
        <taxon>Solaneae</taxon>
        <taxon>Solanum</taxon>
        <taxon>Solanum subgen. Lycopersicon</taxon>
    </lineage>
</organism>
<dbReference type="EnsemblPlants" id="Solyc09g037140.1.1">
    <property type="protein sequence ID" value="Solyc09g037140.1.1"/>
    <property type="gene ID" value="Solyc09g037140.1"/>
</dbReference>
<accession>K4CSR7</accession>
<protein>
    <submittedName>
        <fullName evidence="2">Uncharacterized protein</fullName>
    </submittedName>
</protein>
<evidence type="ECO:0000313" key="2">
    <source>
        <dbReference type="EnsemblPlants" id="Solyc09g037140.1.1"/>
    </source>
</evidence>
<reference evidence="2" key="1">
    <citation type="journal article" date="2012" name="Nature">
        <title>The tomato genome sequence provides insights into fleshy fruit evolution.</title>
        <authorList>
            <consortium name="Tomato Genome Consortium"/>
        </authorList>
    </citation>
    <scope>NUCLEOTIDE SEQUENCE [LARGE SCALE GENOMIC DNA]</scope>
    <source>
        <strain evidence="2">cv. Heinz 1706</strain>
    </source>
</reference>
<evidence type="ECO:0000313" key="3">
    <source>
        <dbReference type="Proteomes" id="UP000004994"/>
    </source>
</evidence>
<keyword evidence="1" id="KW-0812">Transmembrane</keyword>